<dbReference type="InterPro" id="IPR020846">
    <property type="entry name" value="MFS_dom"/>
</dbReference>
<feature type="transmembrane region" description="Helical" evidence="8">
    <location>
        <begin position="438"/>
        <end position="460"/>
    </location>
</feature>
<feature type="region of interest" description="Disordered" evidence="7">
    <location>
        <begin position="1"/>
        <end position="35"/>
    </location>
</feature>
<evidence type="ECO:0000256" key="3">
    <source>
        <dbReference type="ARBA" id="ARBA00022475"/>
    </source>
</evidence>
<sequence length="505" mass="54807">MCNTERRSASLELEKSSELEKQDAVDWDGPDDPANPLNWPQTKKNMHVIFVSVFTLYAYGFLSYNLGIGLSRWDLTSSRNLAATMFAPGAEQLISEFHVTDSTIEAMTVSIYVLGFALGPLILAPLSELYGRLIIYHICNLLYFAFTAGCAFSTDVSMFLVFRFICGCAASGPMSIGGGTVADVTLLEERGKAMALFAVGPLLGPVIGPVIGGFVAETIGWRWTFRIILIMSGVFSIISLIFLRETNAKVLLQRKAAKVPEKSATAAVSLDGESPGKMLRHAIVRPVKMLIFSPIVLFTSLYSGTLFGVIFLLFTTLPTLFESQYHFDIGVAGLAYLGLGLGMIIGLVLFAILSDKLLGQKRGGTVNRPEERLILMKWFAPITPAGCFIYGWSAYYHIHWMVPIVGTFVIGLGALFIVMPAQVYLVDAFGAEAAASALAANLVVRSPFGAFLALAATPLYDKLGLGWGNSVLGFICLAFTPVPWLFTATVNFYALASPSPFDKVR</sequence>
<comment type="subcellular location">
    <subcellularLocation>
        <location evidence="1">Cell membrane</location>
        <topology evidence="1">Multi-pass membrane protein</topology>
    </subcellularLocation>
</comment>
<feature type="compositionally biased region" description="Basic and acidic residues" evidence="7">
    <location>
        <begin position="1"/>
        <end position="24"/>
    </location>
</feature>
<dbReference type="Pfam" id="PF07690">
    <property type="entry name" value="MFS_1"/>
    <property type="match status" value="1"/>
</dbReference>
<evidence type="ECO:0000256" key="7">
    <source>
        <dbReference type="SAM" id="MobiDB-lite"/>
    </source>
</evidence>
<evidence type="ECO:0000256" key="2">
    <source>
        <dbReference type="ARBA" id="ARBA00008335"/>
    </source>
</evidence>
<feature type="transmembrane region" description="Helical" evidence="8">
    <location>
        <begin position="374"/>
        <end position="392"/>
    </location>
</feature>
<keyword evidence="3" id="KW-1003">Cell membrane</keyword>
<dbReference type="AlphaFoldDB" id="A0A9W4KQ19"/>
<gene>
    <name evidence="10" type="ORF">PEGY_LOCUS10852</name>
</gene>
<evidence type="ECO:0000256" key="4">
    <source>
        <dbReference type="ARBA" id="ARBA00022692"/>
    </source>
</evidence>
<feature type="transmembrane region" description="Helical" evidence="8">
    <location>
        <begin position="160"/>
        <end position="181"/>
    </location>
</feature>
<feature type="transmembrane region" description="Helical" evidence="8">
    <location>
        <begin position="290"/>
        <end position="314"/>
    </location>
</feature>
<dbReference type="Proteomes" id="UP001154252">
    <property type="component" value="Unassembled WGS sequence"/>
</dbReference>
<feature type="transmembrane region" description="Helical" evidence="8">
    <location>
        <begin position="398"/>
        <end position="426"/>
    </location>
</feature>
<dbReference type="OrthoDB" id="5296287at2759"/>
<reference evidence="10" key="1">
    <citation type="submission" date="2021-07" db="EMBL/GenBank/DDBJ databases">
        <authorList>
            <person name="Branca A.L. A."/>
        </authorList>
    </citation>
    <scope>NUCLEOTIDE SEQUENCE</scope>
</reference>
<dbReference type="PROSITE" id="PS50850">
    <property type="entry name" value="MFS"/>
    <property type="match status" value="1"/>
</dbReference>
<comment type="similarity">
    <text evidence="2">Belongs to the major facilitator superfamily.</text>
</comment>
<dbReference type="InterPro" id="IPR036259">
    <property type="entry name" value="MFS_trans_sf"/>
</dbReference>
<evidence type="ECO:0000256" key="8">
    <source>
        <dbReference type="SAM" id="Phobius"/>
    </source>
</evidence>
<feature type="transmembrane region" description="Helical" evidence="8">
    <location>
        <begin position="193"/>
        <end position="211"/>
    </location>
</feature>
<feature type="transmembrane region" description="Helical" evidence="8">
    <location>
        <begin position="334"/>
        <end position="353"/>
    </location>
</feature>
<feature type="transmembrane region" description="Helical" evidence="8">
    <location>
        <begin position="133"/>
        <end position="154"/>
    </location>
</feature>
<dbReference type="Gene3D" id="1.20.1250.20">
    <property type="entry name" value="MFS general substrate transporter like domains"/>
    <property type="match status" value="1"/>
</dbReference>
<dbReference type="PANTHER" id="PTHR23502">
    <property type="entry name" value="MAJOR FACILITATOR SUPERFAMILY"/>
    <property type="match status" value="1"/>
</dbReference>
<proteinExistence type="inferred from homology"/>
<evidence type="ECO:0000259" key="9">
    <source>
        <dbReference type="PROSITE" id="PS50850"/>
    </source>
</evidence>
<dbReference type="GO" id="GO:0022857">
    <property type="term" value="F:transmembrane transporter activity"/>
    <property type="evidence" value="ECO:0007669"/>
    <property type="project" value="InterPro"/>
</dbReference>
<feature type="transmembrane region" description="Helical" evidence="8">
    <location>
        <begin position="106"/>
        <end position="126"/>
    </location>
</feature>
<keyword evidence="4 8" id="KW-0812">Transmembrane</keyword>
<dbReference type="FunFam" id="1.20.1250.20:FF:000082">
    <property type="entry name" value="MFS multidrug transporter, putative"/>
    <property type="match status" value="1"/>
</dbReference>
<evidence type="ECO:0000256" key="6">
    <source>
        <dbReference type="ARBA" id="ARBA00023136"/>
    </source>
</evidence>
<name>A0A9W4KQ19_9EURO</name>
<dbReference type="EMBL" id="CAJVRC010000905">
    <property type="protein sequence ID" value="CAG8910050.1"/>
    <property type="molecule type" value="Genomic_DNA"/>
</dbReference>
<evidence type="ECO:0000256" key="5">
    <source>
        <dbReference type="ARBA" id="ARBA00022989"/>
    </source>
</evidence>
<dbReference type="SUPFAM" id="SSF103473">
    <property type="entry name" value="MFS general substrate transporter"/>
    <property type="match status" value="1"/>
</dbReference>
<dbReference type="InterPro" id="IPR011701">
    <property type="entry name" value="MFS"/>
</dbReference>
<dbReference type="GO" id="GO:0005886">
    <property type="term" value="C:plasma membrane"/>
    <property type="evidence" value="ECO:0007669"/>
    <property type="project" value="UniProtKB-SubCell"/>
</dbReference>
<evidence type="ECO:0000313" key="10">
    <source>
        <dbReference type="EMBL" id="CAG8910050.1"/>
    </source>
</evidence>
<keyword evidence="6 8" id="KW-0472">Membrane</keyword>
<accession>A0A9W4KQ19</accession>
<feature type="transmembrane region" description="Helical" evidence="8">
    <location>
        <begin position="48"/>
        <end position="68"/>
    </location>
</feature>
<evidence type="ECO:0000313" key="11">
    <source>
        <dbReference type="Proteomes" id="UP001154252"/>
    </source>
</evidence>
<feature type="transmembrane region" description="Helical" evidence="8">
    <location>
        <begin position="223"/>
        <end position="243"/>
    </location>
</feature>
<evidence type="ECO:0000256" key="1">
    <source>
        <dbReference type="ARBA" id="ARBA00004651"/>
    </source>
</evidence>
<organism evidence="10 11">
    <name type="scientific">Penicillium egyptiacum</name>
    <dbReference type="NCBI Taxonomy" id="1303716"/>
    <lineage>
        <taxon>Eukaryota</taxon>
        <taxon>Fungi</taxon>
        <taxon>Dikarya</taxon>
        <taxon>Ascomycota</taxon>
        <taxon>Pezizomycotina</taxon>
        <taxon>Eurotiomycetes</taxon>
        <taxon>Eurotiomycetidae</taxon>
        <taxon>Eurotiales</taxon>
        <taxon>Aspergillaceae</taxon>
        <taxon>Penicillium</taxon>
    </lineage>
</organism>
<protein>
    <recommendedName>
        <fullName evidence="9">Major facilitator superfamily (MFS) profile domain-containing protein</fullName>
    </recommendedName>
</protein>
<keyword evidence="5 8" id="KW-1133">Transmembrane helix</keyword>
<dbReference type="PANTHER" id="PTHR23502:SF135">
    <property type="entry name" value="MAJOR FACILITATOR SUPERFAMILY (MFS) PROFILE DOMAIN-CONTAINING PROTEIN-RELATED"/>
    <property type="match status" value="1"/>
</dbReference>
<dbReference type="CDD" id="cd17323">
    <property type="entry name" value="MFS_Tpo1_MDR_like"/>
    <property type="match status" value="1"/>
</dbReference>
<feature type="transmembrane region" description="Helical" evidence="8">
    <location>
        <begin position="472"/>
        <end position="496"/>
    </location>
</feature>
<comment type="caution">
    <text evidence="10">The sequence shown here is derived from an EMBL/GenBank/DDBJ whole genome shotgun (WGS) entry which is preliminary data.</text>
</comment>
<keyword evidence="11" id="KW-1185">Reference proteome</keyword>
<feature type="domain" description="Major facilitator superfamily (MFS) profile" evidence="9">
    <location>
        <begin position="53"/>
        <end position="501"/>
    </location>
</feature>